<dbReference type="GO" id="GO:0015093">
    <property type="term" value="F:ferrous iron transmembrane transporter activity"/>
    <property type="evidence" value="ECO:0007669"/>
    <property type="project" value="TreeGrafter"/>
</dbReference>
<keyword evidence="3" id="KW-0410">Iron transport</keyword>
<feature type="transmembrane region" description="Helical" evidence="7">
    <location>
        <begin position="6"/>
        <end position="31"/>
    </location>
</feature>
<evidence type="ECO:0000313" key="8">
    <source>
        <dbReference type="EMBL" id="EER40546.1"/>
    </source>
</evidence>
<keyword evidence="3" id="KW-0406">Ion transport</keyword>
<comment type="similarity">
    <text evidence="2">Belongs to the oxidase-dependent Fe transporter (OFeT) (TC 9.A.10.1) family.</text>
</comment>
<feature type="transmembrane region" description="Helical" evidence="7">
    <location>
        <begin position="92"/>
        <end position="111"/>
    </location>
</feature>
<dbReference type="VEuPathDB" id="FungiDB:HCDG_05135"/>
<feature type="transmembrane region" description="Helical" evidence="7">
    <location>
        <begin position="203"/>
        <end position="224"/>
    </location>
</feature>
<evidence type="ECO:0000256" key="1">
    <source>
        <dbReference type="ARBA" id="ARBA00004141"/>
    </source>
</evidence>
<keyword evidence="6 7" id="KW-0472">Membrane</keyword>
<dbReference type="Proteomes" id="UP000002624">
    <property type="component" value="Unassembled WGS sequence"/>
</dbReference>
<gene>
    <name evidence="8" type="ORF">HCDG_05135</name>
</gene>
<dbReference type="EMBL" id="GG692426">
    <property type="protein sequence ID" value="EER40546.1"/>
    <property type="molecule type" value="Genomic_DNA"/>
</dbReference>
<dbReference type="PANTHER" id="PTHR31632:SF2">
    <property type="entry name" value="PLASMA MEMBRANE IRON PERMEASE"/>
    <property type="match status" value="1"/>
</dbReference>
<dbReference type="HOGENOM" id="CLU_046738_1_1_1"/>
<organism evidence="8 9">
    <name type="scientific">Ajellomyces capsulatus (strain H143)</name>
    <name type="common">Darling's disease fungus</name>
    <name type="synonym">Histoplasma capsulatum</name>
    <dbReference type="NCBI Taxonomy" id="544712"/>
    <lineage>
        <taxon>Eukaryota</taxon>
        <taxon>Fungi</taxon>
        <taxon>Dikarya</taxon>
        <taxon>Ascomycota</taxon>
        <taxon>Pezizomycotina</taxon>
        <taxon>Eurotiomycetes</taxon>
        <taxon>Eurotiomycetidae</taxon>
        <taxon>Onygenales</taxon>
        <taxon>Ajellomycetaceae</taxon>
        <taxon>Histoplasma</taxon>
    </lineage>
</organism>
<accession>C6HGP4</accession>
<dbReference type="InterPro" id="IPR004923">
    <property type="entry name" value="FTR1/Fip1/EfeU"/>
</dbReference>
<proteinExistence type="inferred from homology"/>
<keyword evidence="5 7" id="KW-1133">Transmembrane helix</keyword>
<keyword evidence="3" id="KW-0408">Iron</keyword>
<name>C6HGP4_AJECH</name>
<dbReference type="GO" id="GO:0033573">
    <property type="term" value="C:high-affinity iron permease complex"/>
    <property type="evidence" value="ECO:0007669"/>
    <property type="project" value="InterPro"/>
</dbReference>
<feature type="transmembrane region" description="Helical" evidence="7">
    <location>
        <begin position="292"/>
        <end position="310"/>
    </location>
</feature>
<protein>
    <submittedName>
        <fullName evidence="8">Plasma membrane iron permease</fullName>
    </submittedName>
</protein>
<dbReference type="PANTHER" id="PTHR31632">
    <property type="entry name" value="IRON TRANSPORTER FTH1"/>
    <property type="match status" value="1"/>
</dbReference>
<evidence type="ECO:0000256" key="4">
    <source>
        <dbReference type="ARBA" id="ARBA00022692"/>
    </source>
</evidence>
<feature type="transmembrane region" description="Helical" evidence="7">
    <location>
        <begin position="52"/>
        <end position="77"/>
    </location>
</feature>
<keyword evidence="4 7" id="KW-0812">Transmembrane</keyword>
<evidence type="ECO:0000313" key="9">
    <source>
        <dbReference type="Proteomes" id="UP000002624"/>
    </source>
</evidence>
<keyword evidence="3" id="KW-0813">Transport</keyword>
<feature type="transmembrane region" description="Helical" evidence="7">
    <location>
        <begin position="322"/>
        <end position="338"/>
    </location>
</feature>
<sequence length="376" mass="41999">MVNVFAVQIFFIVFRECLEAVIIVSVLLSFLKQCLGQPHQDPTIYKRLRKQVWLGSIVGVIFCLIIGGVFIGIFYGLGDDIWSSSEDLWEGIFYLIATIIITIMGLALLRINKSKQKWRVKIAKALMERNKGSSRWARGDWGRRYAMFILPFVTTMREGVEAVVFVGGVSLGYPATAFPLPVITGIITGLLTGWLIYRGGNVMSIQIFLIASTCVLYLIAAGMFSKAIWSLQYHVFAVKVGSDVAEVGSGPGSYNVKEAVWHVNCCNPKTDSGWDVFNAILGWQNTGTYGSVISYCAYWILIIACISWMMYEERTGSVPLAHRFWSVVALIPLLRSFAKKKLETMDAKQQDIVRMVNSAMFLESTAAETSKATQRE</sequence>
<evidence type="ECO:0000256" key="3">
    <source>
        <dbReference type="ARBA" id="ARBA00022496"/>
    </source>
</evidence>
<evidence type="ECO:0000256" key="2">
    <source>
        <dbReference type="ARBA" id="ARBA00008333"/>
    </source>
</evidence>
<dbReference type="AlphaFoldDB" id="C6HGP4"/>
<evidence type="ECO:0000256" key="6">
    <source>
        <dbReference type="ARBA" id="ARBA00023136"/>
    </source>
</evidence>
<dbReference type="STRING" id="544712.C6HGP4"/>
<dbReference type="OrthoDB" id="4364at2759"/>
<comment type="subcellular location">
    <subcellularLocation>
        <location evidence="1">Membrane</location>
        <topology evidence="1">Multi-pass membrane protein</topology>
    </subcellularLocation>
</comment>
<evidence type="ECO:0000256" key="7">
    <source>
        <dbReference type="SAM" id="Phobius"/>
    </source>
</evidence>
<reference evidence="9" key="1">
    <citation type="submission" date="2009-05" db="EMBL/GenBank/DDBJ databases">
        <title>The genome sequence of Ajellomyces capsulatus strain H143.</title>
        <authorList>
            <person name="Champion M."/>
            <person name="Cuomo C.A."/>
            <person name="Ma L.-J."/>
            <person name="Henn M.R."/>
            <person name="Sil A."/>
            <person name="Goldman B."/>
            <person name="Young S.K."/>
            <person name="Kodira C.D."/>
            <person name="Zeng Q."/>
            <person name="Koehrsen M."/>
            <person name="Alvarado L."/>
            <person name="Berlin A.M."/>
            <person name="Borenstein D."/>
            <person name="Chen Z."/>
            <person name="Engels R."/>
            <person name="Freedman E."/>
            <person name="Gellesch M."/>
            <person name="Goldberg J."/>
            <person name="Griggs A."/>
            <person name="Gujja S."/>
            <person name="Heiman D.I."/>
            <person name="Hepburn T.A."/>
            <person name="Howarth C."/>
            <person name="Jen D."/>
            <person name="Larson L."/>
            <person name="Lewis B."/>
            <person name="Mehta T."/>
            <person name="Park D."/>
            <person name="Pearson M."/>
            <person name="Roberts A."/>
            <person name="Saif S."/>
            <person name="Shea T.D."/>
            <person name="Shenoy N."/>
            <person name="Sisk P."/>
            <person name="Stolte C."/>
            <person name="Sykes S."/>
            <person name="Walk T."/>
            <person name="White J."/>
            <person name="Yandava C."/>
            <person name="Klein B."/>
            <person name="McEwen J.G."/>
            <person name="Puccia R."/>
            <person name="Goldman G.H."/>
            <person name="Felipe M.S."/>
            <person name="Nino-Vega G."/>
            <person name="San-Blas G."/>
            <person name="Taylor J.W."/>
            <person name="Mendoza L."/>
            <person name="Galagan J.E."/>
            <person name="Nusbaum C."/>
            <person name="Birren B.W."/>
        </authorList>
    </citation>
    <scope>NUCLEOTIDE SEQUENCE [LARGE SCALE GENOMIC DNA]</scope>
    <source>
        <strain evidence="9">H143</strain>
    </source>
</reference>
<evidence type="ECO:0000256" key="5">
    <source>
        <dbReference type="ARBA" id="ARBA00022989"/>
    </source>
</evidence>
<dbReference type="OMA" id="CCNPLTD"/>
<dbReference type="Pfam" id="PF03239">
    <property type="entry name" value="FTR1"/>
    <property type="match status" value="1"/>
</dbReference>